<name>A0A3A8EUH9_9GAMM</name>
<reference evidence="8 9" key="1">
    <citation type="submission" date="2018-09" db="EMBL/GenBank/DDBJ databases">
        <title>The draft genome of Acinetobacter spp. strains.</title>
        <authorList>
            <person name="Qin J."/>
            <person name="Feng Y."/>
            <person name="Zong Z."/>
        </authorList>
    </citation>
    <scope>NUCLEOTIDE SEQUENCE [LARGE SCALE GENOMIC DNA]</scope>
    <source>
        <strain evidence="8 9">WCHAc060115</strain>
    </source>
</reference>
<dbReference type="EMBL" id="RAXT01000012">
    <property type="protein sequence ID" value="RKG38275.1"/>
    <property type="molecule type" value="Genomic_DNA"/>
</dbReference>
<dbReference type="CDD" id="cd07185">
    <property type="entry name" value="OmpA_C-like"/>
    <property type="match status" value="1"/>
</dbReference>
<comment type="subcellular location">
    <subcellularLocation>
        <location evidence="1">Cell outer membrane</location>
    </subcellularLocation>
</comment>
<dbReference type="InterPro" id="IPR036737">
    <property type="entry name" value="OmpA-like_sf"/>
</dbReference>
<dbReference type="PANTHER" id="PTHR30329">
    <property type="entry name" value="STATOR ELEMENT OF FLAGELLAR MOTOR COMPLEX"/>
    <property type="match status" value="1"/>
</dbReference>
<dbReference type="OrthoDB" id="9782229at2"/>
<keyword evidence="6" id="KW-0812">Transmembrane</keyword>
<dbReference type="InterPro" id="IPR006665">
    <property type="entry name" value="OmpA-like"/>
</dbReference>
<feature type="region of interest" description="Disordered" evidence="5">
    <location>
        <begin position="171"/>
        <end position="190"/>
    </location>
</feature>
<feature type="transmembrane region" description="Helical" evidence="6">
    <location>
        <begin position="196"/>
        <end position="215"/>
    </location>
</feature>
<evidence type="ECO:0000256" key="6">
    <source>
        <dbReference type="SAM" id="Phobius"/>
    </source>
</evidence>
<proteinExistence type="predicted"/>
<dbReference type="PRINTS" id="PR01021">
    <property type="entry name" value="OMPADOMAIN"/>
</dbReference>
<dbReference type="PANTHER" id="PTHR30329:SF21">
    <property type="entry name" value="LIPOPROTEIN YIAD-RELATED"/>
    <property type="match status" value="1"/>
</dbReference>
<organism evidence="8 9">
    <name type="scientific">Acinetobacter rongchengensis</name>
    <dbReference type="NCBI Taxonomy" id="2419601"/>
    <lineage>
        <taxon>Bacteria</taxon>
        <taxon>Pseudomonadati</taxon>
        <taxon>Pseudomonadota</taxon>
        <taxon>Gammaproteobacteria</taxon>
        <taxon>Moraxellales</taxon>
        <taxon>Moraxellaceae</taxon>
        <taxon>Acinetobacter</taxon>
    </lineage>
</organism>
<dbReference type="PROSITE" id="PS51123">
    <property type="entry name" value="OMPA_2"/>
    <property type="match status" value="1"/>
</dbReference>
<evidence type="ECO:0000256" key="3">
    <source>
        <dbReference type="ARBA" id="ARBA00023237"/>
    </source>
</evidence>
<comment type="caution">
    <text evidence="8">The sequence shown here is derived from an EMBL/GenBank/DDBJ whole genome shotgun (WGS) entry which is preliminary data.</text>
</comment>
<protein>
    <submittedName>
        <fullName evidence="8">OmpA family protein</fullName>
    </submittedName>
</protein>
<keyword evidence="3" id="KW-0998">Cell outer membrane</keyword>
<dbReference type="Proteomes" id="UP000280405">
    <property type="component" value="Unassembled WGS sequence"/>
</dbReference>
<dbReference type="Pfam" id="PF00691">
    <property type="entry name" value="OmpA"/>
    <property type="match status" value="1"/>
</dbReference>
<evidence type="ECO:0000313" key="9">
    <source>
        <dbReference type="Proteomes" id="UP000280405"/>
    </source>
</evidence>
<keyword evidence="2 4" id="KW-0472">Membrane</keyword>
<feature type="domain" description="OmpA-like" evidence="7">
    <location>
        <begin position="381"/>
        <end position="498"/>
    </location>
</feature>
<evidence type="ECO:0000256" key="1">
    <source>
        <dbReference type="ARBA" id="ARBA00004442"/>
    </source>
</evidence>
<feature type="compositionally biased region" description="Pro residues" evidence="5">
    <location>
        <begin position="171"/>
        <end position="180"/>
    </location>
</feature>
<evidence type="ECO:0000256" key="4">
    <source>
        <dbReference type="PROSITE-ProRule" id="PRU00473"/>
    </source>
</evidence>
<dbReference type="SUPFAM" id="SSF103088">
    <property type="entry name" value="OmpA-like"/>
    <property type="match status" value="1"/>
</dbReference>
<keyword evidence="6" id="KW-1133">Transmembrane helix</keyword>
<accession>A0A3A8EUH9</accession>
<dbReference type="AlphaFoldDB" id="A0A3A8EUH9"/>
<dbReference type="RefSeq" id="WP_120383819.1">
    <property type="nucleotide sequence ID" value="NZ_RAXT01000012.1"/>
</dbReference>
<evidence type="ECO:0000259" key="7">
    <source>
        <dbReference type="PROSITE" id="PS51123"/>
    </source>
</evidence>
<evidence type="ECO:0000256" key="2">
    <source>
        <dbReference type="ARBA" id="ARBA00023136"/>
    </source>
</evidence>
<dbReference type="Gene3D" id="3.30.1330.60">
    <property type="entry name" value="OmpA-like domain"/>
    <property type="match status" value="1"/>
</dbReference>
<gene>
    <name evidence="8" type="ORF">D7V20_08195</name>
</gene>
<dbReference type="GO" id="GO:0009279">
    <property type="term" value="C:cell outer membrane"/>
    <property type="evidence" value="ECO:0007669"/>
    <property type="project" value="UniProtKB-SubCell"/>
</dbReference>
<evidence type="ECO:0000256" key="5">
    <source>
        <dbReference type="SAM" id="MobiDB-lite"/>
    </source>
</evidence>
<keyword evidence="9" id="KW-1185">Reference proteome</keyword>
<dbReference type="InterPro" id="IPR050330">
    <property type="entry name" value="Bact_OuterMem_StrucFunc"/>
</dbReference>
<sequence>MNIIELLKEKVTSKLLQGDNQFQDEKIGALSAFYPILLTVLESKPELMSILQQSLNPRLGDIFNNNSESVGHLLGLVSGDAPPNEIEKTLNHAIAPTLSLLEDQAGTDDQLAIFDLIQSQLPNIQAALPAWASGLFSAVGISVAGLSFASQAQAAPVVETIIPTPPVEPIVAAPAPPEPPSNHQVTNEPEPKKSNLLLTALIALLILILLAFLLLRSCKNDDNATAPLNQATATAQQPAYFQMTTDPQGGLVTCSAKIGNEEFTTALQNEVKQIFSHSVGCGIDSSQTFNAELIDQNSLVSVLKLVKGIPNASLTWTGSEISLQGADQATLQALAEKIKPLVKDMNVVVQHPLSESEAVSSSIDQAKQALQGIDPSKAKALDIATALNMQIINFASGSNTIPDVNKPILDQAAALMNHLPNVQLLVKGYTDSVGDPDANKILSQKRAQAVADYLMSKGVSPDKLLAQGFGQENPVANNATKEGQFKNRRIEFEVTNTETGITREVSEEGIEKKQ</sequence>
<dbReference type="InterPro" id="IPR006664">
    <property type="entry name" value="OMP_bac"/>
</dbReference>
<evidence type="ECO:0000313" key="8">
    <source>
        <dbReference type="EMBL" id="RKG38275.1"/>
    </source>
</evidence>